<keyword evidence="2" id="KW-0813">Transport</keyword>
<reference evidence="10" key="1">
    <citation type="submission" date="2016-10" db="EMBL/GenBank/DDBJ databases">
        <authorList>
            <person name="Varghese N."/>
            <person name="Submissions S."/>
        </authorList>
    </citation>
    <scope>NUCLEOTIDE SEQUENCE [LARGE SCALE GENOMIC DNA]</scope>
    <source>
        <strain evidence="10">DSM 20403</strain>
    </source>
</reference>
<name>A0A1I2S7P7_9LACO</name>
<dbReference type="InterPro" id="IPR033887">
    <property type="entry name" value="PTS_IIA_man"/>
</dbReference>
<dbReference type="EMBL" id="FOPI01000023">
    <property type="protein sequence ID" value="SFG46056.1"/>
    <property type="molecule type" value="Genomic_DNA"/>
</dbReference>
<dbReference type="GO" id="GO:0016301">
    <property type="term" value="F:kinase activity"/>
    <property type="evidence" value="ECO:0007669"/>
    <property type="project" value="UniProtKB-KW"/>
</dbReference>
<dbReference type="InterPro" id="IPR036662">
    <property type="entry name" value="PTS_EIIA_man-typ_sf"/>
</dbReference>
<dbReference type="GO" id="GO:0016020">
    <property type="term" value="C:membrane"/>
    <property type="evidence" value="ECO:0007669"/>
    <property type="project" value="InterPro"/>
</dbReference>
<sequence>MLRLIVSSHGKLAEELVESSYMIFGRQDGVFALEFNLDEDLNDIKEKYRTVLAGVPENDQVIFLCDLFGGSPFNGAKAFIDENSKRYGLIGGVNLAMLIEAYVLRQSGKPLAEVVSMLEETGRYGVRHYEAGDDIDDGC</sequence>
<dbReference type="InterPro" id="IPR004701">
    <property type="entry name" value="PTS_EIIA_man-typ"/>
</dbReference>
<evidence type="ECO:0000256" key="6">
    <source>
        <dbReference type="ARBA" id="ARBA00022683"/>
    </source>
</evidence>
<dbReference type="PROSITE" id="PS51096">
    <property type="entry name" value="PTS_EIIA_TYPE_4"/>
    <property type="match status" value="1"/>
</dbReference>
<dbReference type="AlphaFoldDB" id="A0A1I2S7P7"/>
<dbReference type="InterPro" id="IPR051471">
    <property type="entry name" value="Bacterial_PTS_sugar_comp"/>
</dbReference>
<proteinExistence type="predicted"/>
<evidence type="ECO:0000256" key="3">
    <source>
        <dbReference type="ARBA" id="ARBA00022490"/>
    </source>
</evidence>
<dbReference type="GeneID" id="29803333"/>
<keyword evidence="4" id="KW-0762">Sugar transport</keyword>
<comment type="subcellular location">
    <subcellularLocation>
        <location evidence="1">Cytoplasm</location>
    </subcellularLocation>
</comment>
<dbReference type="Pfam" id="PF03610">
    <property type="entry name" value="EIIA-man"/>
    <property type="match status" value="1"/>
</dbReference>
<evidence type="ECO:0000313" key="9">
    <source>
        <dbReference type="EMBL" id="SFG46056.1"/>
    </source>
</evidence>
<dbReference type="CDD" id="cd00006">
    <property type="entry name" value="PTS_IIA_man"/>
    <property type="match status" value="1"/>
</dbReference>
<gene>
    <name evidence="9" type="ORF">SAMN02910432_01468</name>
</gene>
<protein>
    <submittedName>
        <fullName evidence="9">PTS system, mannose-specific IIB component</fullName>
    </submittedName>
</protein>
<dbReference type="OrthoDB" id="9799827at2"/>
<evidence type="ECO:0000256" key="1">
    <source>
        <dbReference type="ARBA" id="ARBA00004496"/>
    </source>
</evidence>
<evidence type="ECO:0000259" key="8">
    <source>
        <dbReference type="PROSITE" id="PS51096"/>
    </source>
</evidence>
<dbReference type="GO" id="GO:0009401">
    <property type="term" value="P:phosphoenolpyruvate-dependent sugar phosphotransferase system"/>
    <property type="evidence" value="ECO:0007669"/>
    <property type="project" value="UniProtKB-KW"/>
</dbReference>
<keyword evidence="3" id="KW-0963">Cytoplasm</keyword>
<evidence type="ECO:0000256" key="4">
    <source>
        <dbReference type="ARBA" id="ARBA00022597"/>
    </source>
</evidence>
<evidence type="ECO:0000256" key="7">
    <source>
        <dbReference type="ARBA" id="ARBA00022777"/>
    </source>
</evidence>
<evidence type="ECO:0000256" key="5">
    <source>
        <dbReference type="ARBA" id="ARBA00022679"/>
    </source>
</evidence>
<dbReference type="PANTHER" id="PTHR33799">
    <property type="entry name" value="PTS PERMEASE-RELATED-RELATED"/>
    <property type="match status" value="1"/>
</dbReference>
<evidence type="ECO:0000313" key="10">
    <source>
        <dbReference type="Proteomes" id="UP000182635"/>
    </source>
</evidence>
<dbReference type="Gene3D" id="3.40.50.510">
    <property type="entry name" value="Phosphotransferase system, mannose-type IIA component"/>
    <property type="match status" value="1"/>
</dbReference>
<organism evidence="9 10">
    <name type="scientific">Ligilactobacillus ruminis DSM 20403 = NBRC 102161</name>
    <dbReference type="NCBI Taxonomy" id="1423798"/>
    <lineage>
        <taxon>Bacteria</taxon>
        <taxon>Bacillati</taxon>
        <taxon>Bacillota</taxon>
        <taxon>Bacilli</taxon>
        <taxon>Lactobacillales</taxon>
        <taxon>Lactobacillaceae</taxon>
        <taxon>Ligilactobacillus</taxon>
    </lineage>
</organism>
<dbReference type="Proteomes" id="UP000182635">
    <property type="component" value="Unassembled WGS sequence"/>
</dbReference>
<feature type="domain" description="PTS EIIA type-4" evidence="8">
    <location>
        <begin position="1"/>
        <end position="126"/>
    </location>
</feature>
<accession>A0A1I2S7P7</accession>
<keyword evidence="7" id="KW-0418">Kinase</keyword>
<keyword evidence="5" id="KW-0808">Transferase</keyword>
<evidence type="ECO:0000256" key="2">
    <source>
        <dbReference type="ARBA" id="ARBA00022448"/>
    </source>
</evidence>
<dbReference type="SUPFAM" id="SSF53062">
    <property type="entry name" value="PTS system fructose IIA component-like"/>
    <property type="match status" value="1"/>
</dbReference>
<dbReference type="PANTHER" id="PTHR33799:SF1">
    <property type="entry name" value="PTS SYSTEM MANNOSE-SPECIFIC EIIAB COMPONENT-RELATED"/>
    <property type="match status" value="1"/>
</dbReference>
<keyword evidence="6" id="KW-0598">Phosphotransferase system</keyword>
<dbReference type="GO" id="GO:0005737">
    <property type="term" value="C:cytoplasm"/>
    <property type="evidence" value="ECO:0007669"/>
    <property type="project" value="UniProtKB-SubCell"/>
</dbReference>
<dbReference type="RefSeq" id="WP_014074246.1">
    <property type="nucleotide sequence ID" value="NZ_AYYL01000018.1"/>
</dbReference>